<reference evidence="1" key="1">
    <citation type="submission" date="2023-07" db="EMBL/GenBank/DDBJ databases">
        <authorList>
            <consortium name="AG Swart"/>
            <person name="Singh M."/>
            <person name="Singh A."/>
            <person name="Seah K."/>
            <person name="Emmerich C."/>
        </authorList>
    </citation>
    <scope>NUCLEOTIDE SEQUENCE</scope>
    <source>
        <strain evidence="1">DP1</strain>
    </source>
</reference>
<keyword evidence="2" id="KW-1185">Reference proteome</keyword>
<accession>A0AAD2DBR7</accession>
<evidence type="ECO:0000313" key="2">
    <source>
        <dbReference type="Proteomes" id="UP001295684"/>
    </source>
</evidence>
<evidence type="ECO:0000313" key="1">
    <source>
        <dbReference type="EMBL" id="CAI2386945.1"/>
    </source>
</evidence>
<name>A0AAD2DBR7_EUPCR</name>
<organism evidence="1 2">
    <name type="scientific">Euplotes crassus</name>
    <dbReference type="NCBI Taxonomy" id="5936"/>
    <lineage>
        <taxon>Eukaryota</taxon>
        <taxon>Sar</taxon>
        <taxon>Alveolata</taxon>
        <taxon>Ciliophora</taxon>
        <taxon>Intramacronucleata</taxon>
        <taxon>Spirotrichea</taxon>
        <taxon>Hypotrichia</taxon>
        <taxon>Euplotida</taxon>
        <taxon>Euplotidae</taxon>
        <taxon>Moneuplotes</taxon>
    </lineage>
</organism>
<dbReference type="AlphaFoldDB" id="A0AAD2DBR7"/>
<gene>
    <name evidence="1" type="ORF">ECRASSUSDP1_LOCUS28571</name>
</gene>
<dbReference type="Proteomes" id="UP001295684">
    <property type="component" value="Unassembled WGS sequence"/>
</dbReference>
<comment type="caution">
    <text evidence="1">The sequence shown here is derived from an EMBL/GenBank/DDBJ whole genome shotgun (WGS) entry which is preliminary data.</text>
</comment>
<protein>
    <submittedName>
        <fullName evidence="1">Uncharacterized protein</fullName>
    </submittedName>
</protein>
<proteinExistence type="predicted"/>
<sequence length="668" mass="78363">MNHRKALVTKLAYMSFIIKYYGYLHETAQMFRTLCKASKRVWDNSQKAILNTIVVAEKLRASLHLEYKISRCDVDYLLRGDKFNYLVITCSFKDCVSYMYMVKLLKGIKERNNALGVQNKDFLKKITIGMPEMGTNFAYFMENFRSLGINSECIQVMNYSAFENMASLKPSEFYDKITLPILQTNYQKLTKITDKCHVLSLDYFVPKNFSVLNKKYRVLRLEANKLSLVAKIMATLKDINTECQAVELLKFSENDCLGDLDKFLNFFPNIKTVIVAGNSSIETCLDANLFRKDWADTQTEKLYHYSERYRFPHLNKSELLNLKRINSLRLGSSICKKDCDLAFNRSNVKFAMKIGDEDDFYIFKADKFLLYCQNKDIFKSPDEILVIQQKSNINFQMEITNYYALWKQSDNNIPEDVCRDFRKLESLRGIEEEDICILDFNEEVVIQNSGVKVLNEISDSGQEYFLEAEICEDSLTHIDIDTWRSVCDLVEKLEGKFITLHLLRDSQNYIEKYLGLPIKINCINKLHNFLKEEERELLSELLLKLQNCHVLDFTCDLILPETESFAFSFCEFLISSPILTTLRINLPSEMPVWNVLNMLEKNLMIKKCILDTTSISKEEIEMTKKFQRKRIASEVIIIHKNRKLYPEGKLSKWREHFDIYEELYLYRS</sequence>
<dbReference type="EMBL" id="CAMPGE010029473">
    <property type="protein sequence ID" value="CAI2386945.1"/>
    <property type="molecule type" value="Genomic_DNA"/>
</dbReference>